<dbReference type="InterPro" id="IPR021858">
    <property type="entry name" value="Fun_TF"/>
</dbReference>
<sequence length="432" mass="48778">MAEEHEPLMQALLALSACNMSRSLPEGTERGTGASHSHITYRPRRDYLLSSQHYYGSAVKQIARTITKGTSSDQSHTLMAMVLCCLFESAMGNFKGFACHAQGVDTFIHTHLTPISSDPIGRELTEAWVLAKYHTWWLRINFSSFSFQLSQGSLCLSPNILSMLRSINARRAILKSILCESYRLNNIALLQLGPSGIKNSEVTFDECLASLQTESKRLDEWHSTIPQSELPIESFSGFVDFEKEQYHPLVFKSHYFAMNYAYYVCSRIMQCTALLRELQSTRNQSFDPGRKEVNYWMTILARITSGLDKQDCFRNNVYSIGISSLLTACLLRCHNITIGRWIENLLYEWTTSHILEEGSFPVAQALQAVRLINEEKAADSDIYAIALPEDDGGGTGKFMSYHSQHFDEIVITGRRGMSGRLYSELVPINIEG</sequence>
<dbReference type="Proteomes" id="UP001147747">
    <property type="component" value="Unassembled WGS sequence"/>
</dbReference>
<dbReference type="Pfam" id="PF11951">
    <property type="entry name" value="Fungal_trans_2"/>
    <property type="match status" value="1"/>
</dbReference>
<dbReference type="AlphaFoldDB" id="A0A9W9VYA4"/>
<reference evidence="1" key="1">
    <citation type="submission" date="2022-12" db="EMBL/GenBank/DDBJ databases">
        <authorList>
            <person name="Petersen C."/>
        </authorList>
    </citation>
    <scope>NUCLEOTIDE SEQUENCE</scope>
    <source>
        <strain evidence="1">IBT 29677</strain>
    </source>
</reference>
<comment type="caution">
    <text evidence="1">The sequence shown here is derived from an EMBL/GenBank/DDBJ whole genome shotgun (WGS) entry which is preliminary data.</text>
</comment>
<keyword evidence="2" id="KW-1185">Reference proteome</keyword>
<protein>
    <recommendedName>
        <fullName evidence="3">Transcription factor domain-containing protein</fullName>
    </recommendedName>
</protein>
<reference evidence="1" key="2">
    <citation type="journal article" date="2023" name="IMA Fungus">
        <title>Comparative genomic study of the Penicillium genus elucidates a diverse pangenome and 15 lateral gene transfer events.</title>
        <authorList>
            <person name="Petersen C."/>
            <person name="Sorensen T."/>
            <person name="Nielsen M.R."/>
            <person name="Sondergaard T.E."/>
            <person name="Sorensen J.L."/>
            <person name="Fitzpatrick D.A."/>
            <person name="Frisvad J.C."/>
            <person name="Nielsen K.L."/>
        </authorList>
    </citation>
    <scope>NUCLEOTIDE SEQUENCE</scope>
    <source>
        <strain evidence="1">IBT 29677</strain>
    </source>
</reference>
<accession>A0A9W9VYA4</accession>
<evidence type="ECO:0000313" key="1">
    <source>
        <dbReference type="EMBL" id="KAJ5391683.1"/>
    </source>
</evidence>
<dbReference type="RefSeq" id="XP_056487361.1">
    <property type="nucleotide sequence ID" value="XM_056631810.1"/>
</dbReference>
<gene>
    <name evidence="1" type="ORF">N7509_007173</name>
</gene>
<evidence type="ECO:0008006" key="3">
    <source>
        <dbReference type="Google" id="ProtNLM"/>
    </source>
</evidence>
<organism evidence="1 2">
    <name type="scientific">Penicillium cosmopolitanum</name>
    <dbReference type="NCBI Taxonomy" id="1131564"/>
    <lineage>
        <taxon>Eukaryota</taxon>
        <taxon>Fungi</taxon>
        <taxon>Dikarya</taxon>
        <taxon>Ascomycota</taxon>
        <taxon>Pezizomycotina</taxon>
        <taxon>Eurotiomycetes</taxon>
        <taxon>Eurotiomycetidae</taxon>
        <taxon>Eurotiales</taxon>
        <taxon>Aspergillaceae</taxon>
        <taxon>Penicillium</taxon>
    </lineage>
</organism>
<proteinExistence type="predicted"/>
<dbReference type="OrthoDB" id="39175at2759"/>
<name>A0A9W9VYA4_9EURO</name>
<dbReference type="EMBL" id="JAPZBU010000008">
    <property type="protein sequence ID" value="KAJ5391683.1"/>
    <property type="molecule type" value="Genomic_DNA"/>
</dbReference>
<evidence type="ECO:0000313" key="2">
    <source>
        <dbReference type="Proteomes" id="UP001147747"/>
    </source>
</evidence>
<dbReference type="GeneID" id="81370790"/>